<dbReference type="PRINTS" id="PR00723">
    <property type="entry name" value="SUBTILISIN"/>
</dbReference>
<dbReference type="CDD" id="cd04077">
    <property type="entry name" value="Peptidases_S8_PCSK9_ProteinaseK_like"/>
    <property type="match status" value="1"/>
</dbReference>
<dbReference type="InterPro" id="IPR022398">
    <property type="entry name" value="Peptidase_S8_His-AS"/>
</dbReference>
<dbReference type="InterPro" id="IPR015500">
    <property type="entry name" value="Peptidase_S8_subtilisin-rel"/>
</dbReference>
<keyword evidence="3 5" id="KW-0378">Hydrolase</keyword>
<dbReference type="InterPro" id="IPR034193">
    <property type="entry name" value="PCSK9_ProteinaseK-like"/>
</dbReference>
<evidence type="ECO:0000256" key="6">
    <source>
        <dbReference type="RuleBase" id="RU003355"/>
    </source>
</evidence>
<evidence type="ECO:0000256" key="1">
    <source>
        <dbReference type="ARBA" id="ARBA00011073"/>
    </source>
</evidence>
<organism evidence="8 9">
    <name type="scientific">Owenia fusiformis</name>
    <name type="common">Polychaete worm</name>
    <dbReference type="NCBI Taxonomy" id="6347"/>
    <lineage>
        <taxon>Eukaryota</taxon>
        <taxon>Metazoa</taxon>
        <taxon>Spiralia</taxon>
        <taxon>Lophotrochozoa</taxon>
        <taxon>Annelida</taxon>
        <taxon>Polychaeta</taxon>
        <taxon>Sedentaria</taxon>
        <taxon>Canalipalpata</taxon>
        <taxon>Sabellida</taxon>
        <taxon>Oweniida</taxon>
        <taxon>Oweniidae</taxon>
        <taxon>Owenia</taxon>
    </lineage>
</organism>
<dbReference type="PROSITE" id="PS00138">
    <property type="entry name" value="SUBTILASE_SER"/>
    <property type="match status" value="1"/>
</dbReference>
<evidence type="ECO:0000256" key="4">
    <source>
        <dbReference type="ARBA" id="ARBA00022825"/>
    </source>
</evidence>
<evidence type="ECO:0000313" key="8">
    <source>
        <dbReference type="EMBL" id="CAH1778318.1"/>
    </source>
</evidence>
<dbReference type="PROSITE" id="PS00137">
    <property type="entry name" value="SUBTILASE_HIS"/>
    <property type="match status" value="1"/>
</dbReference>
<dbReference type="AlphaFoldDB" id="A0A8J1XN70"/>
<sequence length="429" mass="46132">MMRIIRCDRTLAGIFYLVIVLGLTNSSELDEQKLRRANLKRNRRIQDEYIVTLSPDATDAEVSDHLNRTKGKFQDVDDVHVGDRKKNNKCGGRRRGPLMSVGTYKAYVITCFKEKDLELIISDNIVAKVEEQQIIRVDKSCTNVDTQSRGLWNLDRINQKSSVLDNIYNSSQGVGVNVNIYIVDSGIQKGHPEFGGRAEFGVNCLNSYDTPTDKDGHGTHVAGIAAGLTVGVARGATLIAVKVSENSEATTSSVTAGITWAANDAAERNKPAILNLSIGWPKEDHDLNQLIAQVVKKGLIVVVAAGNEASDACDYTPANVPDAITVASSTKYDELAASSNTGMCVDIIAPGEKVLCPDLHGYTIHSGTSFATPLVSGVIAANLNGSHNLGNPSPYVVANWLEEGMLDGVVDVKATGTANILLFGEPCYD</sequence>
<accession>A0A8J1XN70</accession>
<feature type="active site" description="Charge relay system" evidence="5">
    <location>
        <position position="217"/>
    </location>
</feature>
<dbReference type="PANTHER" id="PTHR43806">
    <property type="entry name" value="PEPTIDASE S8"/>
    <property type="match status" value="1"/>
</dbReference>
<evidence type="ECO:0000313" key="9">
    <source>
        <dbReference type="Proteomes" id="UP000749559"/>
    </source>
</evidence>
<feature type="domain" description="Peptidase S8/S53" evidence="7">
    <location>
        <begin position="177"/>
        <end position="385"/>
    </location>
</feature>
<keyword evidence="2 5" id="KW-0645">Protease</keyword>
<comment type="caution">
    <text evidence="8">The sequence shown here is derived from an EMBL/GenBank/DDBJ whole genome shotgun (WGS) entry which is preliminary data.</text>
</comment>
<keyword evidence="4 5" id="KW-0720">Serine protease</keyword>
<comment type="similarity">
    <text evidence="1 5 6">Belongs to the peptidase S8 family.</text>
</comment>
<evidence type="ECO:0000256" key="2">
    <source>
        <dbReference type="ARBA" id="ARBA00022670"/>
    </source>
</evidence>
<proteinExistence type="inferred from homology"/>
<name>A0A8J1XN70_OWEFU</name>
<dbReference type="EMBL" id="CAIIXF020000002">
    <property type="protein sequence ID" value="CAH1778318.1"/>
    <property type="molecule type" value="Genomic_DNA"/>
</dbReference>
<dbReference type="GO" id="GO:0004252">
    <property type="term" value="F:serine-type endopeptidase activity"/>
    <property type="evidence" value="ECO:0007669"/>
    <property type="project" value="UniProtKB-UniRule"/>
</dbReference>
<dbReference type="Pfam" id="PF00082">
    <property type="entry name" value="Peptidase_S8"/>
    <property type="match status" value="1"/>
</dbReference>
<dbReference type="OrthoDB" id="206201at2759"/>
<protein>
    <recommendedName>
        <fullName evidence="7">Peptidase S8/S53 domain-containing protein</fullName>
    </recommendedName>
</protein>
<feature type="active site" description="Charge relay system" evidence="5">
    <location>
        <position position="184"/>
    </location>
</feature>
<dbReference type="Proteomes" id="UP000749559">
    <property type="component" value="Unassembled WGS sequence"/>
</dbReference>
<dbReference type="InterPro" id="IPR036852">
    <property type="entry name" value="Peptidase_S8/S53_dom_sf"/>
</dbReference>
<dbReference type="Gene3D" id="3.40.50.200">
    <property type="entry name" value="Peptidase S8/S53 domain"/>
    <property type="match status" value="1"/>
</dbReference>
<evidence type="ECO:0000259" key="7">
    <source>
        <dbReference type="Pfam" id="PF00082"/>
    </source>
</evidence>
<dbReference type="InterPro" id="IPR050131">
    <property type="entry name" value="Peptidase_S8_subtilisin-like"/>
</dbReference>
<reference evidence="8" key="1">
    <citation type="submission" date="2022-03" db="EMBL/GenBank/DDBJ databases">
        <authorList>
            <person name="Martin C."/>
        </authorList>
    </citation>
    <scope>NUCLEOTIDE SEQUENCE</scope>
</reference>
<keyword evidence="9" id="KW-1185">Reference proteome</keyword>
<feature type="active site" description="Charge relay system" evidence="5">
    <location>
        <position position="369"/>
    </location>
</feature>
<dbReference type="PROSITE" id="PS00136">
    <property type="entry name" value="SUBTILASE_ASP"/>
    <property type="match status" value="1"/>
</dbReference>
<dbReference type="InterPro" id="IPR023827">
    <property type="entry name" value="Peptidase_S8_Asp-AS"/>
</dbReference>
<dbReference type="InterPro" id="IPR000209">
    <property type="entry name" value="Peptidase_S8/S53_dom"/>
</dbReference>
<dbReference type="SUPFAM" id="SSF52743">
    <property type="entry name" value="Subtilisin-like"/>
    <property type="match status" value="1"/>
</dbReference>
<gene>
    <name evidence="8" type="ORF">OFUS_LOCUS5251</name>
</gene>
<dbReference type="PANTHER" id="PTHR43806:SF11">
    <property type="entry name" value="CEREVISIN-RELATED"/>
    <property type="match status" value="1"/>
</dbReference>
<dbReference type="InterPro" id="IPR023828">
    <property type="entry name" value="Peptidase_S8_Ser-AS"/>
</dbReference>
<dbReference type="GO" id="GO:0006508">
    <property type="term" value="P:proteolysis"/>
    <property type="evidence" value="ECO:0007669"/>
    <property type="project" value="UniProtKB-KW"/>
</dbReference>
<dbReference type="GO" id="GO:0005615">
    <property type="term" value="C:extracellular space"/>
    <property type="evidence" value="ECO:0007669"/>
    <property type="project" value="TreeGrafter"/>
</dbReference>
<dbReference type="PROSITE" id="PS51892">
    <property type="entry name" value="SUBTILASE"/>
    <property type="match status" value="1"/>
</dbReference>
<evidence type="ECO:0000256" key="5">
    <source>
        <dbReference type="PROSITE-ProRule" id="PRU01240"/>
    </source>
</evidence>
<evidence type="ECO:0000256" key="3">
    <source>
        <dbReference type="ARBA" id="ARBA00022801"/>
    </source>
</evidence>